<dbReference type="eggNOG" id="COG4177">
    <property type="taxonomic scope" value="Bacteria"/>
</dbReference>
<protein>
    <submittedName>
        <fullName evidence="7">Leucine/isoleucine/valine transporter subunit membrane component of ABC superfamily</fullName>
    </submittedName>
</protein>
<feature type="transmembrane region" description="Helical" evidence="6">
    <location>
        <begin position="293"/>
        <end position="316"/>
    </location>
</feature>
<dbReference type="OrthoDB" id="9780757at2"/>
<evidence type="ECO:0000256" key="5">
    <source>
        <dbReference type="ARBA" id="ARBA00023136"/>
    </source>
</evidence>
<proteinExistence type="predicted"/>
<keyword evidence="5 6" id="KW-0472">Membrane</keyword>
<dbReference type="HOGENOM" id="CLU_031365_1_1_7"/>
<dbReference type="EMBL" id="FO203522">
    <property type="protein sequence ID" value="CCO22092.1"/>
    <property type="molecule type" value="Genomic_DNA"/>
</dbReference>
<dbReference type="RefSeq" id="WP_015334702.1">
    <property type="nucleotide sequence ID" value="NC_020055.1"/>
</dbReference>
<evidence type="ECO:0000256" key="3">
    <source>
        <dbReference type="ARBA" id="ARBA00022692"/>
    </source>
</evidence>
<name>L0R7A3_9BACT</name>
<dbReference type="Proteomes" id="UP000010808">
    <property type="component" value="Chromosome"/>
</dbReference>
<feature type="transmembrane region" description="Helical" evidence="6">
    <location>
        <begin position="119"/>
        <end position="138"/>
    </location>
</feature>
<dbReference type="AlphaFoldDB" id="L0R7A3"/>
<evidence type="ECO:0000313" key="8">
    <source>
        <dbReference type="Proteomes" id="UP000010808"/>
    </source>
</evidence>
<dbReference type="NCBIfam" id="NF008450">
    <property type="entry name" value="PRK11301.1"/>
    <property type="match status" value="1"/>
</dbReference>
<comment type="subcellular location">
    <subcellularLocation>
        <location evidence="1">Cell membrane</location>
        <topology evidence="1">Multi-pass membrane protein</topology>
    </subcellularLocation>
</comment>
<evidence type="ECO:0000256" key="2">
    <source>
        <dbReference type="ARBA" id="ARBA00022475"/>
    </source>
</evidence>
<evidence type="ECO:0000256" key="4">
    <source>
        <dbReference type="ARBA" id="ARBA00022989"/>
    </source>
</evidence>
<dbReference type="PANTHER" id="PTHR30482">
    <property type="entry name" value="HIGH-AFFINITY BRANCHED-CHAIN AMINO ACID TRANSPORT SYSTEM PERMEASE"/>
    <property type="match status" value="1"/>
</dbReference>
<dbReference type="PANTHER" id="PTHR30482:SF20">
    <property type="entry name" value="HIGH-AFFINITY BRANCHED-CHAIN AMINO ACID TRANSPORT SYSTEM PERMEASE PROTEIN LIVM"/>
    <property type="match status" value="1"/>
</dbReference>
<dbReference type="KEGG" id="dhy:DESAM_10111"/>
<keyword evidence="8" id="KW-1185">Reference proteome</keyword>
<keyword evidence="4 6" id="KW-1133">Transmembrane helix</keyword>
<evidence type="ECO:0000256" key="6">
    <source>
        <dbReference type="SAM" id="Phobius"/>
    </source>
</evidence>
<feature type="transmembrane region" description="Helical" evidence="6">
    <location>
        <begin position="88"/>
        <end position="107"/>
    </location>
</feature>
<dbReference type="GO" id="GO:0005886">
    <property type="term" value="C:plasma membrane"/>
    <property type="evidence" value="ECO:0007669"/>
    <property type="project" value="UniProtKB-SubCell"/>
</dbReference>
<dbReference type="GO" id="GO:0015658">
    <property type="term" value="F:branched-chain amino acid transmembrane transporter activity"/>
    <property type="evidence" value="ECO:0007669"/>
    <property type="project" value="InterPro"/>
</dbReference>
<dbReference type="Pfam" id="PF02653">
    <property type="entry name" value="BPD_transp_2"/>
    <property type="match status" value="1"/>
</dbReference>
<keyword evidence="2" id="KW-1003">Cell membrane</keyword>
<accession>L0R7A3</accession>
<reference evidence="7 8" key="1">
    <citation type="submission" date="2012-10" db="EMBL/GenBank/DDBJ databases">
        <authorList>
            <person name="Genoscope - CEA"/>
        </authorList>
    </citation>
    <scope>NUCLEOTIDE SEQUENCE [LARGE SCALE GENOMIC DNA]</scope>
    <source>
        <strain evidence="8">AM13 / DSM 14728</strain>
    </source>
</reference>
<evidence type="ECO:0000256" key="1">
    <source>
        <dbReference type="ARBA" id="ARBA00004651"/>
    </source>
</evidence>
<feature type="transmembrane region" description="Helical" evidence="6">
    <location>
        <begin position="328"/>
        <end position="355"/>
    </location>
</feature>
<dbReference type="PATRIC" id="fig|1121451.3.peg.100"/>
<dbReference type="InterPro" id="IPR001851">
    <property type="entry name" value="ABC_transp_permease"/>
</dbReference>
<organism evidence="7 8">
    <name type="scientific">Maridesulfovibrio hydrothermalis AM13 = DSM 14728</name>
    <dbReference type="NCBI Taxonomy" id="1121451"/>
    <lineage>
        <taxon>Bacteria</taxon>
        <taxon>Pseudomonadati</taxon>
        <taxon>Thermodesulfobacteriota</taxon>
        <taxon>Desulfovibrionia</taxon>
        <taxon>Desulfovibrionales</taxon>
        <taxon>Desulfovibrionaceae</taxon>
        <taxon>Maridesulfovibrio</taxon>
    </lineage>
</organism>
<gene>
    <name evidence="7" type="primary">livM</name>
    <name evidence="7" type="ORF">DESAM_10111</name>
</gene>
<feature type="transmembrane region" description="Helical" evidence="6">
    <location>
        <begin position="40"/>
        <end position="57"/>
    </location>
</feature>
<dbReference type="STRING" id="1121451.DESAM_10111"/>
<feature type="transmembrane region" description="Helical" evidence="6">
    <location>
        <begin position="6"/>
        <end position="28"/>
    </location>
</feature>
<feature type="transmembrane region" description="Helical" evidence="6">
    <location>
        <begin position="241"/>
        <end position="259"/>
    </location>
</feature>
<dbReference type="InterPro" id="IPR043428">
    <property type="entry name" value="LivM-like"/>
</dbReference>
<evidence type="ECO:0000313" key="7">
    <source>
        <dbReference type="EMBL" id="CCO22092.1"/>
    </source>
</evidence>
<sequence>MEGLKKSILAALWFMFLTLPIMGVFVNTIDKSITWRLDRVLYVGVAAFFLSFAWRYMMNRKEVGKKQEEESTEEQVTAYSKLMTNPKFYYPLIIAIMAFALLFPKLFSMYQVNIMISALIYVVLGLGLNIVVGLAGLLDLGYVAFYAVGAYSYALMNLYWGVSFWIALPVGALLGALCGILLGFPVLRLRGDYLAIVTLGFGEIIRLVLENWGSFTHGPSGIANIPRPDFFGLASGLSNSIYFMYYMMLVMVLFTIFIVNRLKNSRIGRAWQALREDEIACQAMGIDKMKTKLLAFSLGATWAGLVGVVFAAKTSFVNPASFTFLESAIILSIVVLGGMGSILGVILGALVLILLPEYLRAFSEYRMLVFGATMVLVMVFRPQGLIRDVRKRIDISAVRKALGGAHE</sequence>
<keyword evidence="3 6" id="KW-0812">Transmembrane</keyword>
<feature type="transmembrane region" description="Helical" evidence="6">
    <location>
        <begin position="367"/>
        <end position="386"/>
    </location>
</feature>
<feature type="transmembrane region" description="Helical" evidence="6">
    <location>
        <begin position="158"/>
        <end position="184"/>
    </location>
</feature>
<dbReference type="CDD" id="cd06581">
    <property type="entry name" value="TM_PBP1_LivM_like"/>
    <property type="match status" value="1"/>
</dbReference>
<feature type="transmembrane region" description="Helical" evidence="6">
    <location>
        <begin position="191"/>
        <end position="209"/>
    </location>
</feature>